<dbReference type="EMBL" id="CP002432">
    <property type="protein sequence ID" value="ADU67053.1"/>
    <property type="molecule type" value="Genomic_DNA"/>
</dbReference>
<dbReference type="PANTHER" id="PTHR21091">
    <property type="entry name" value="METHYLTETRAHYDROFOLATE:HOMOCYSTEINE METHYLTRANSFERASE RELATED"/>
    <property type="match status" value="1"/>
</dbReference>
<dbReference type="InParanoid" id="E6W4I0"/>
<comment type="function">
    <text evidence="7">Catalyzes the decarboxylation of four acetate groups of uroporphyrinogen-III to yield coproporphyrinogen-III.</text>
</comment>
<comment type="similarity">
    <text evidence="2 7 9">Belongs to the uroporphyrinogen decarboxylase family.</text>
</comment>
<feature type="binding site" evidence="7">
    <location>
        <position position="73"/>
    </location>
    <ligand>
        <name>substrate</name>
    </ligand>
</feature>
<evidence type="ECO:0000256" key="5">
    <source>
        <dbReference type="ARBA" id="ARBA00023239"/>
    </source>
</evidence>
<evidence type="ECO:0000256" key="1">
    <source>
        <dbReference type="ARBA" id="ARBA00004804"/>
    </source>
</evidence>
<dbReference type="UniPathway" id="UPA00251">
    <property type="reaction ID" value="UER00321"/>
</dbReference>
<comment type="subunit">
    <text evidence="7">Homodimer.</text>
</comment>
<dbReference type="GO" id="GO:0006782">
    <property type="term" value="P:protoporphyrinogen IX biosynthetic process"/>
    <property type="evidence" value="ECO:0007669"/>
    <property type="project" value="UniProtKB-UniRule"/>
</dbReference>
<feature type="binding site" evidence="7">
    <location>
        <begin position="24"/>
        <end position="28"/>
    </location>
    <ligand>
        <name>substrate</name>
    </ligand>
</feature>
<dbReference type="PANTHER" id="PTHR21091:SF169">
    <property type="entry name" value="UROPORPHYRINOGEN DECARBOXYLASE"/>
    <property type="match status" value="1"/>
</dbReference>
<dbReference type="InterPro" id="IPR006361">
    <property type="entry name" value="Uroporphyrinogen_deCO2ase_HemE"/>
</dbReference>
<dbReference type="InterPro" id="IPR000257">
    <property type="entry name" value="Uroporphyrinogen_deCOase"/>
</dbReference>
<protein>
    <recommendedName>
        <fullName evidence="3 7">Uroporphyrinogen decarboxylase</fullName>
        <shortName evidence="7">UPD</shortName>
        <shortName evidence="7">URO-D</shortName>
        <ecNumber evidence="3 7">4.1.1.37</ecNumber>
    </recommendedName>
</protein>
<dbReference type="OrthoDB" id="9806656at2"/>
<feature type="domain" description="Uroporphyrinogen decarboxylase (URO-D)" evidence="10">
    <location>
        <begin position="19"/>
        <end position="28"/>
    </location>
</feature>
<dbReference type="PROSITE" id="PS00907">
    <property type="entry name" value="UROD_2"/>
    <property type="match status" value="1"/>
</dbReference>
<dbReference type="FunCoup" id="E6W4I0">
    <property type="interactions" value="479"/>
</dbReference>
<evidence type="ECO:0000313" key="13">
    <source>
        <dbReference type="Proteomes" id="UP000002572"/>
    </source>
</evidence>
<dbReference type="NCBIfam" id="TIGR01464">
    <property type="entry name" value="hemE"/>
    <property type="match status" value="1"/>
</dbReference>
<feature type="binding site" evidence="7">
    <location>
        <position position="203"/>
    </location>
    <ligand>
        <name>substrate</name>
    </ligand>
</feature>
<dbReference type="KEGG" id="din:Selin_2337"/>
<evidence type="ECO:0000256" key="4">
    <source>
        <dbReference type="ARBA" id="ARBA00022793"/>
    </source>
</evidence>
<dbReference type="Proteomes" id="UP000002572">
    <property type="component" value="Chromosome"/>
</dbReference>
<dbReference type="CDD" id="cd00717">
    <property type="entry name" value="URO-D"/>
    <property type="match status" value="1"/>
</dbReference>
<dbReference type="HOGENOM" id="CLU_040933_0_1_0"/>
<keyword evidence="13" id="KW-1185">Reference proteome</keyword>
<dbReference type="Pfam" id="PF01208">
    <property type="entry name" value="URO-D"/>
    <property type="match status" value="1"/>
</dbReference>
<dbReference type="PROSITE" id="PS00906">
    <property type="entry name" value="UROD_1"/>
    <property type="match status" value="1"/>
</dbReference>
<evidence type="ECO:0000313" key="12">
    <source>
        <dbReference type="EMBL" id="ADU67053.1"/>
    </source>
</evidence>
<evidence type="ECO:0000256" key="2">
    <source>
        <dbReference type="ARBA" id="ARBA00009935"/>
    </source>
</evidence>
<dbReference type="HAMAP" id="MF_00218">
    <property type="entry name" value="URO_D"/>
    <property type="match status" value="1"/>
</dbReference>
<feature type="domain" description="Uroporphyrinogen decarboxylase (URO-D)" evidence="11">
    <location>
        <begin position="136"/>
        <end position="152"/>
    </location>
</feature>
<dbReference type="eggNOG" id="COG0407">
    <property type="taxonomic scope" value="Bacteria"/>
</dbReference>
<dbReference type="GO" id="GO:0004853">
    <property type="term" value="F:uroporphyrinogen decarboxylase activity"/>
    <property type="evidence" value="ECO:0007669"/>
    <property type="project" value="UniProtKB-UniRule"/>
</dbReference>
<reference evidence="12 13" key="1">
    <citation type="submission" date="2010-12" db="EMBL/GenBank/DDBJ databases">
        <title>Complete sequence of Desulfurispirillum indicum S5.</title>
        <authorList>
            <consortium name="US DOE Joint Genome Institute"/>
            <person name="Lucas S."/>
            <person name="Copeland A."/>
            <person name="Lapidus A."/>
            <person name="Cheng J.-F."/>
            <person name="Goodwin L."/>
            <person name="Pitluck S."/>
            <person name="Chertkov O."/>
            <person name="Held B."/>
            <person name="Detter J.C."/>
            <person name="Han C."/>
            <person name="Tapia R."/>
            <person name="Land M."/>
            <person name="Hauser L."/>
            <person name="Kyrpides N."/>
            <person name="Ivanova N."/>
            <person name="Mikhailova N."/>
            <person name="Haggblom M."/>
            <person name="Rauschenbach I."/>
            <person name="Bini E."/>
            <person name="Woyke T."/>
        </authorList>
    </citation>
    <scope>NUCLEOTIDE SEQUENCE [LARGE SCALE GENOMIC DNA]</scope>
    <source>
        <strain evidence="13">ATCC BAA-1389 / DSM 22839 / S5</strain>
    </source>
</reference>
<dbReference type="InterPro" id="IPR038071">
    <property type="entry name" value="UROD/MetE-like_sf"/>
</dbReference>
<evidence type="ECO:0000256" key="8">
    <source>
        <dbReference type="RuleBase" id="RU000554"/>
    </source>
</evidence>
<accession>E6W4I0</accession>
<feature type="binding site" evidence="7">
    <location>
        <position position="148"/>
    </location>
    <ligand>
        <name>substrate</name>
    </ligand>
</feature>
<dbReference type="STRING" id="653733.Selin_2337"/>
<comment type="subcellular location">
    <subcellularLocation>
        <location evidence="7">Cytoplasm</location>
    </subcellularLocation>
</comment>
<comment type="catalytic activity">
    <reaction evidence="7 8">
        <text>uroporphyrinogen III + 4 H(+) = coproporphyrinogen III + 4 CO2</text>
        <dbReference type="Rhea" id="RHEA:19865"/>
        <dbReference type="ChEBI" id="CHEBI:15378"/>
        <dbReference type="ChEBI" id="CHEBI:16526"/>
        <dbReference type="ChEBI" id="CHEBI:57308"/>
        <dbReference type="ChEBI" id="CHEBI:57309"/>
        <dbReference type="EC" id="4.1.1.37"/>
    </reaction>
</comment>
<dbReference type="GO" id="GO:0005829">
    <property type="term" value="C:cytosol"/>
    <property type="evidence" value="ECO:0007669"/>
    <property type="project" value="TreeGrafter"/>
</dbReference>
<dbReference type="RefSeq" id="WP_013506927.1">
    <property type="nucleotide sequence ID" value="NC_014836.1"/>
</dbReference>
<evidence type="ECO:0000256" key="3">
    <source>
        <dbReference type="ARBA" id="ARBA00012288"/>
    </source>
</evidence>
<feature type="binding site" evidence="7">
    <location>
        <position position="315"/>
    </location>
    <ligand>
        <name>substrate</name>
    </ligand>
</feature>
<evidence type="ECO:0000256" key="7">
    <source>
        <dbReference type="HAMAP-Rule" id="MF_00218"/>
    </source>
</evidence>
<feature type="site" description="Transition state stabilizer" evidence="7">
    <location>
        <position position="73"/>
    </location>
</feature>
<keyword evidence="7" id="KW-0963">Cytoplasm</keyword>
<evidence type="ECO:0000259" key="10">
    <source>
        <dbReference type="PROSITE" id="PS00906"/>
    </source>
</evidence>
<proteinExistence type="inferred from homology"/>
<dbReference type="SUPFAM" id="SSF51726">
    <property type="entry name" value="UROD/MetE-like"/>
    <property type="match status" value="1"/>
</dbReference>
<comment type="caution">
    <text evidence="7">Lacks conserved residue(s) required for the propagation of feature annotation.</text>
</comment>
<name>E6W4I0_DESIS</name>
<dbReference type="AlphaFoldDB" id="E6W4I0"/>
<evidence type="ECO:0000256" key="6">
    <source>
        <dbReference type="ARBA" id="ARBA00023244"/>
    </source>
</evidence>
<organism evidence="12 13">
    <name type="scientific">Desulfurispirillum indicum (strain ATCC BAA-1389 / DSM 22839 / S5)</name>
    <dbReference type="NCBI Taxonomy" id="653733"/>
    <lineage>
        <taxon>Bacteria</taxon>
        <taxon>Pseudomonadati</taxon>
        <taxon>Chrysiogenota</taxon>
        <taxon>Chrysiogenia</taxon>
        <taxon>Chrysiogenales</taxon>
        <taxon>Chrysiogenaceae</taxon>
        <taxon>Desulfurispirillum</taxon>
    </lineage>
</organism>
<dbReference type="EC" id="4.1.1.37" evidence="3 7"/>
<comment type="pathway">
    <text evidence="1 7 8">Porphyrin-containing compound metabolism; protoporphyrin-IX biosynthesis; coproporphyrinogen-III from 5-aminolevulinate: step 4/4.</text>
</comment>
<keyword evidence="4 7" id="KW-0210">Decarboxylase</keyword>
<gene>
    <name evidence="7" type="primary">hemE</name>
    <name evidence="12" type="ordered locus">Selin_2337</name>
</gene>
<keyword evidence="6 7" id="KW-0627">Porphyrin biosynthesis</keyword>
<dbReference type="Gene3D" id="3.20.20.210">
    <property type="match status" value="1"/>
</dbReference>
<keyword evidence="5 7" id="KW-0456">Lyase</keyword>
<evidence type="ECO:0000259" key="11">
    <source>
        <dbReference type="PROSITE" id="PS00907"/>
    </source>
</evidence>
<evidence type="ECO:0000256" key="9">
    <source>
        <dbReference type="RuleBase" id="RU004169"/>
    </source>
</evidence>
<sequence length="339" mass="37737">MPNYDFINACYGKPVSRTPVWFMRQAGRYLPEYRAVRKNYSFLEMCKLPEVACEVTVQPIDIIGTDAAILFSDILVPFEPMGLDLAFNPAPVIANPIRTRQAVDSLRLDAAGEVTFVYDAIKLLKKELASRNVPLIGFSGAPFTLACYAVEGAGSKNYPTLKRMMYSDPALFSDLMRAFVVVTAEYLNNQIAAGADAIQIFDSWGGILSRQDYDHFVLPHMKSLMGQLNRSVPIIFFIGNNAHLLESQMSTGADVMGLDWRIPLDDARQRAGNLSVQGNLDPTLLFADQKLLKERVLDILGRNNGREGFIFNLGHGITPETPVDNVKMVVELVHEYPIN</sequence>